<organism evidence="2 3">
    <name type="scientific">Schaalia dentiphila ATCC 17982</name>
    <dbReference type="NCBI Taxonomy" id="411466"/>
    <lineage>
        <taxon>Bacteria</taxon>
        <taxon>Bacillati</taxon>
        <taxon>Actinomycetota</taxon>
        <taxon>Actinomycetes</taxon>
        <taxon>Actinomycetales</taxon>
        <taxon>Actinomycetaceae</taxon>
        <taxon>Schaalia</taxon>
        <taxon>Schaalia dentiphila</taxon>
    </lineage>
</organism>
<feature type="domain" description="DUF4145" evidence="1">
    <location>
        <begin position="64"/>
        <end position="152"/>
    </location>
</feature>
<protein>
    <recommendedName>
        <fullName evidence="1">DUF4145 domain-containing protein</fullName>
    </recommendedName>
</protein>
<name>A7BAL9_9ACTO</name>
<dbReference type="EMBL" id="AAYI02000004">
    <property type="protein sequence ID" value="EDN80243.1"/>
    <property type="molecule type" value="Genomic_DNA"/>
</dbReference>
<evidence type="ECO:0000313" key="2">
    <source>
        <dbReference type="EMBL" id="EDN80243.1"/>
    </source>
</evidence>
<reference evidence="2" key="1">
    <citation type="submission" date="2007-04" db="EMBL/GenBank/DDBJ databases">
        <authorList>
            <person name="Fulton L."/>
            <person name="Clifton S."/>
            <person name="Fulton B."/>
            <person name="Xu J."/>
            <person name="Minx P."/>
            <person name="Pepin K.H."/>
            <person name="Johnson M."/>
            <person name="Thiruvilangam P."/>
            <person name="Bhonagiri V."/>
            <person name="Nash W.E."/>
            <person name="Mardis E.R."/>
            <person name="Wilson R.K."/>
        </authorList>
    </citation>
    <scope>NUCLEOTIDE SEQUENCE [LARGE SCALE GENOMIC DNA]</scope>
    <source>
        <strain evidence="2">ATCC 17982</strain>
    </source>
</reference>
<comment type="caution">
    <text evidence="2">The sequence shown here is derived from an EMBL/GenBank/DDBJ whole genome shotgun (WGS) entry which is preliminary data.</text>
</comment>
<reference evidence="2" key="2">
    <citation type="submission" date="2015-05" db="EMBL/GenBank/DDBJ databases">
        <title>Draft genome sequence of Actinomyces odontolyticus (ATCC 17982).</title>
        <authorList>
            <person name="Sudarsanam P."/>
            <person name="Ley R."/>
            <person name="Guruge J."/>
            <person name="Turnbaugh P.J."/>
            <person name="Mahowald M."/>
            <person name="Liep D."/>
            <person name="Gordon J."/>
        </authorList>
    </citation>
    <scope>NUCLEOTIDE SEQUENCE</scope>
    <source>
        <strain evidence="2">ATCC 17982</strain>
    </source>
</reference>
<keyword evidence="3" id="KW-1185">Reference proteome</keyword>
<dbReference type="HOGENOM" id="CLU_1465273_0_0_11"/>
<gene>
    <name evidence="2" type="ORF">ACTODO_00683</name>
</gene>
<dbReference type="Proteomes" id="UP000003553">
    <property type="component" value="Unassembled WGS sequence"/>
</dbReference>
<dbReference type="eggNOG" id="ENOG5033E7X">
    <property type="taxonomic scope" value="Bacteria"/>
</dbReference>
<dbReference type="InterPro" id="IPR025285">
    <property type="entry name" value="DUF4145"/>
</dbReference>
<dbReference type="Pfam" id="PF13643">
    <property type="entry name" value="DUF4145"/>
    <property type="match status" value="1"/>
</dbReference>
<accession>A7BAL9</accession>
<dbReference type="AlphaFoldDB" id="A7BAL9"/>
<evidence type="ECO:0000259" key="1">
    <source>
        <dbReference type="Pfam" id="PF13643"/>
    </source>
</evidence>
<proteinExistence type="predicted"/>
<sequence length="184" mass="20735">MHAYTCDGCGVISVGVASRDYVLHQDCYPEEFFSRDWPRVEWLPQVPLGRNFEDVPPFIADAASEAYKCQSVGAFRAAVLLARTVIEATCKDKDITQGTLKQKIDSLEESRLINPTLAGLSHQVRLMGNEMAHGDLDAAIDAEDCDDLLEFMSALLEEIYQRPISLARRQELNRQRKAERTTQM</sequence>
<evidence type="ECO:0000313" key="3">
    <source>
        <dbReference type="Proteomes" id="UP000003553"/>
    </source>
</evidence>